<evidence type="ECO:0000313" key="3">
    <source>
        <dbReference type="EMBL" id="OJG14686.1"/>
    </source>
</evidence>
<keyword evidence="2" id="KW-0812">Transmembrane</keyword>
<dbReference type="EMBL" id="JXKG01000015">
    <property type="protein sequence ID" value="OJG14686.1"/>
    <property type="molecule type" value="Genomic_DNA"/>
</dbReference>
<name>A0A1L8R4N3_9ENTE</name>
<dbReference type="NCBIfam" id="TIGR01167">
    <property type="entry name" value="LPXTG_anchor"/>
    <property type="match status" value="1"/>
</dbReference>
<sequence length="433" mass="48106">MKKKLLVIFVVFGLFGFAGGIKADAMEYFKQLEEPQNAVEGDWWIRDVGDGEDTYTYKNNSWEPLFGNSKRRQDAQQKYKEEVYDVNVQLQKEDIDKAKKNPDEFKNLPESQVEYITIIGAPFNVTVRVPKRDINVEKAYLGFYIDDSVPKFLEPLVHVMDTSTSSSDTQTATTGSTKFSSTTDSTTTMDSGKTSSTTDSTINSDIDSTSTSKDEGATKTSTQDTTTKTDGTIESTTKKETPHKLSAKNRFFPIKLGGVLSKSQLLDLISYDGDKQNLIIEIKTTDYVYATKDAKVYHYDLNALLGKAKFENVRVMSEKHAKELGLTLSKENSDKTIETINTSLPGLYKVTFSDGVNSVSCFVTIGDLSDILDNLDNNTPVPVPTKSSTKAETTNLKQKALPKTNDSSHTGLTFLGMSIILLVGSIVFYKKYF</sequence>
<keyword evidence="2" id="KW-0472">Membrane</keyword>
<proteinExistence type="predicted"/>
<evidence type="ECO:0000256" key="2">
    <source>
        <dbReference type="SAM" id="Phobius"/>
    </source>
</evidence>
<dbReference type="STRING" id="317010.RU96_GL000736"/>
<dbReference type="Proteomes" id="UP000182835">
    <property type="component" value="Unassembled WGS sequence"/>
</dbReference>
<feature type="compositionally biased region" description="Low complexity" evidence="1">
    <location>
        <begin position="162"/>
        <end position="211"/>
    </location>
</feature>
<gene>
    <name evidence="3" type="ORF">RU96_GL000736</name>
</gene>
<reference evidence="3 4" key="1">
    <citation type="submission" date="2014-12" db="EMBL/GenBank/DDBJ databases">
        <title>Draft genome sequences of 29 type strains of Enterococci.</title>
        <authorList>
            <person name="Zhong Z."/>
            <person name="Sun Z."/>
            <person name="Liu W."/>
            <person name="Zhang W."/>
            <person name="Zhang H."/>
        </authorList>
    </citation>
    <scope>NUCLEOTIDE SEQUENCE [LARGE SCALE GENOMIC DNA]</scope>
    <source>
        <strain evidence="3 4">DSM 21207</strain>
    </source>
</reference>
<feature type="transmembrane region" description="Helical" evidence="2">
    <location>
        <begin position="411"/>
        <end position="429"/>
    </location>
</feature>
<feature type="region of interest" description="Disordered" evidence="1">
    <location>
        <begin position="162"/>
        <end position="244"/>
    </location>
</feature>
<feature type="compositionally biased region" description="Low complexity" evidence="1">
    <location>
        <begin position="218"/>
        <end position="235"/>
    </location>
</feature>
<comment type="caution">
    <text evidence="3">The sequence shown here is derived from an EMBL/GenBank/DDBJ whole genome shotgun (WGS) entry which is preliminary data.</text>
</comment>
<organism evidence="3 4">
    <name type="scientific">Enterococcus canintestini</name>
    <dbReference type="NCBI Taxonomy" id="317010"/>
    <lineage>
        <taxon>Bacteria</taxon>
        <taxon>Bacillati</taxon>
        <taxon>Bacillota</taxon>
        <taxon>Bacilli</taxon>
        <taxon>Lactobacillales</taxon>
        <taxon>Enterococcaceae</taxon>
        <taxon>Enterococcus</taxon>
    </lineage>
</organism>
<protein>
    <submittedName>
        <fullName evidence="3">LPXTG-domain-containing protein cell wall anchor domain</fullName>
    </submittedName>
</protein>
<accession>A0A1L8R4N3</accession>
<dbReference type="RefSeq" id="WP_071865264.1">
    <property type="nucleotide sequence ID" value="NZ_JBHLVQ010000013.1"/>
</dbReference>
<evidence type="ECO:0000256" key="1">
    <source>
        <dbReference type="SAM" id="MobiDB-lite"/>
    </source>
</evidence>
<dbReference type="AlphaFoldDB" id="A0A1L8R4N3"/>
<dbReference type="OrthoDB" id="9905778at2"/>
<keyword evidence="2" id="KW-1133">Transmembrane helix</keyword>
<evidence type="ECO:0000313" key="4">
    <source>
        <dbReference type="Proteomes" id="UP000182835"/>
    </source>
</evidence>